<dbReference type="SUPFAM" id="SSF55961">
    <property type="entry name" value="Bet v1-like"/>
    <property type="match status" value="1"/>
</dbReference>
<evidence type="ECO:0000313" key="1">
    <source>
        <dbReference type="EMBL" id="OMJ86739.1"/>
    </source>
</evidence>
<evidence type="ECO:0000313" key="2">
    <source>
        <dbReference type="Proteomes" id="UP000187209"/>
    </source>
</evidence>
<dbReference type="Gene3D" id="3.30.530.20">
    <property type="match status" value="1"/>
</dbReference>
<protein>
    <recommendedName>
        <fullName evidence="3">START domain-containing protein</fullName>
    </recommendedName>
</protein>
<name>A0A1R2CCK7_9CILI</name>
<dbReference type="EMBL" id="MPUH01000196">
    <property type="protein sequence ID" value="OMJ86739.1"/>
    <property type="molecule type" value="Genomic_DNA"/>
</dbReference>
<keyword evidence="2" id="KW-1185">Reference proteome</keyword>
<comment type="caution">
    <text evidence="1">The sequence shown here is derived from an EMBL/GenBank/DDBJ whole genome shotgun (WGS) entry which is preliminary data.</text>
</comment>
<organism evidence="1 2">
    <name type="scientific">Stentor coeruleus</name>
    <dbReference type="NCBI Taxonomy" id="5963"/>
    <lineage>
        <taxon>Eukaryota</taxon>
        <taxon>Sar</taxon>
        <taxon>Alveolata</taxon>
        <taxon>Ciliophora</taxon>
        <taxon>Postciliodesmatophora</taxon>
        <taxon>Heterotrichea</taxon>
        <taxon>Heterotrichida</taxon>
        <taxon>Stentoridae</taxon>
        <taxon>Stentor</taxon>
    </lineage>
</organism>
<sequence length="282" mass="33154">MQDVDYLIEEFKSAFYSCRYNDLCSIYTQLREAGKNDSKLKRLLDFAEYRRFKSEEEFLEVCLNYLDSSEWSVVSDSNGIKVESRGGGNEFYTRCTVNINSSLFKVISVLSEPDLVTTWVDVLKQVDVYHSPTMTRKLVKYLFWFPWPVSDRHCVMEFNALPLVQRRALIVTMKSPTSENYLNFKIPALRDGETRMWVRVGCLYAEYVDENRTKVVFMINSDMNIAILPLVLINFGAKHIMYYVMDKLRNKIENFDGSVYEERVRAKPEYYDFLQKTISESI</sequence>
<gene>
    <name evidence="1" type="ORF">SteCoe_11675</name>
</gene>
<accession>A0A1R2CCK7</accession>
<proteinExistence type="predicted"/>
<evidence type="ECO:0008006" key="3">
    <source>
        <dbReference type="Google" id="ProtNLM"/>
    </source>
</evidence>
<dbReference type="Proteomes" id="UP000187209">
    <property type="component" value="Unassembled WGS sequence"/>
</dbReference>
<dbReference type="InterPro" id="IPR023393">
    <property type="entry name" value="START-like_dom_sf"/>
</dbReference>
<reference evidence="1 2" key="1">
    <citation type="submission" date="2016-11" db="EMBL/GenBank/DDBJ databases">
        <title>The macronuclear genome of Stentor coeruleus: a giant cell with tiny introns.</title>
        <authorList>
            <person name="Slabodnick M."/>
            <person name="Ruby J.G."/>
            <person name="Reiff S.B."/>
            <person name="Swart E.C."/>
            <person name="Gosai S."/>
            <person name="Prabakaran S."/>
            <person name="Witkowska E."/>
            <person name="Larue G.E."/>
            <person name="Fisher S."/>
            <person name="Freeman R.M."/>
            <person name="Gunawardena J."/>
            <person name="Chu W."/>
            <person name="Stover N.A."/>
            <person name="Gregory B.D."/>
            <person name="Nowacki M."/>
            <person name="Derisi J."/>
            <person name="Roy S.W."/>
            <person name="Marshall W.F."/>
            <person name="Sood P."/>
        </authorList>
    </citation>
    <scope>NUCLEOTIDE SEQUENCE [LARGE SCALE GENOMIC DNA]</scope>
    <source>
        <strain evidence="1">WM001</strain>
    </source>
</reference>
<dbReference type="AlphaFoldDB" id="A0A1R2CCK7"/>
<dbReference type="OrthoDB" id="17317at2759"/>